<dbReference type="PANTHER" id="PTHR11559">
    <property type="entry name" value="CARBOXYLESTERASE"/>
    <property type="match status" value="1"/>
</dbReference>
<reference evidence="6" key="1">
    <citation type="journal article" date="2015" name="Chem. Biol.">
        <title>Structure, bioactivity, and resistance mechanism of streptomonomicin, an unusual lasso Peptide from an understudied halophilic actinomycete.</title>
        <authorList>
            <person name="Metelev M."/>
            <person name="Tietz J.I."/>
            <person name="Melby J.O."/>
            <person name="Blair P.M."/>
            <person name="Zhu L."/>
            <person name="Livnat I."/>
            <person name="Severinov K."/>
            <person name="Mitchell D.A."/>
        </authorList>
    </citation>
    <scope>NUCLEOTIDE SEQUENCE [LARGE SCALE GENOMIC DNA]</scope>
    <source>
        <strain evidence="6">YIM 90003</strain>
    </source>
</reference>
<sequence>MEALATTASGRVSGVAEGGISAFRGIPYAAPPVGQARFAAPRPPEPWTGVREAAEYGPTAPHPPYEAGIAEALPERSIPGDEYLNLNVWTPGTGERGLPVMVWIHGGAFTNGSGAEPGYEASAFARSGAVAVTFNYRLGAEGFALVEGAPANRGVLDQIAALEWVRDNIAAFGGDPDQVTVFGESAGAMSVTTLMAIPRARALFRRAIAQSGAGHNTLRAEDARTVGRVLAGRLDVGPTGAELAEVSPKRLQEEQTRIIAELRGSADTGLWGERLPALGTLPFSPAVDGELLTRRPVDALRAGEAADKDLLIGTTTQEYRLFLAAPGLIDHIRAEHVAAQAAGIGLAPDAVEVYTRRNPTPGDALADLGTDAVFRVPATRVLEARAAAGGSGRTYGYDFAWRSQRLGGRLGACHALEIPFVFDNLADGRNLAGPQAPQQLADDMHRAWVRFASTGDLDWPRWDLRRRPVMRFDAPEPQVVEDPDARTRGLWDGVVD</sequence>
<gene>
    <name evidence="5" type="ORF">LP52_20250</name>
</gene>
<evidence type="ECO:0000259" key="4">
    <source>
        <dbReference type="Pfam" id="PF00135"/>
    </source>
</evidence>
<proteinExistence type="inferred from homology"/>
<dbReference type="EMBL" id="JROO01000040">
    <property type="protein sequence ID" value="KIH97296.1"/>
    <property type="molecule type" value="Genomic_DNA"/>
</dbReference>
<dbReference type="InterPro" id="IPR002018">
    <property type="entry name" value="CarbesteraseB"/>
</dbReference>
<organism evidence="5 6">
    <name type="scientific">Streptomonospora alba</name>
    <dbReference type="NCBI Taxonomy" id="183763"/>
    <lineage>
        <taxon>Bacteria</taxon>
        <taxon>Bacillati</taxon>
        <taxon>Actinomycetota</taxon>
        <taxon>Actinomycetes</taxon>
        <taxon>Streptosporangiales</taxon>
        <taxon>Nocardiopsidaceae</taxon>
        <taxon>Streptomonospora</taxon>
    </lineage>
</organism>
<dbReference type="STRING" id="183763.LP52_20250"/>
<accession>A0A0C2J7A3</accession>
<dbReference type="InterPro" id="IPR050309">
    <property type="entry name" value="Type-B_Carboxylest/Lipase"/>
</dbReference>
<dbReference type="GO" id="GO:0016787">
    <property type="term" value="F:hydrolase activity"/>
    <property type="evidence" value="ECO:0007669"/>
    <property type="project" value="UniProtKB-KW"/>
</dbReference>
<dbReference type="OrthoDB" id="4308422at2"/>
<name>A0A0C2J7A3_9ACTN</name>
<keyword evidence="2 3" id="KW-0378">Hydrolase</keyword>
<comment type="caution">
    <text evidence="5">The sequence shown here is derived from an EMBL/GenBank/DDBJ whole genome shotgun (WGS) entry which is preliminary data.</text>
</comment>
<dbReference type="RefSeq" id="WP_040275885.1">
    <property type="nucleotide sequence ID" value="NZ_JROO01000040.1"/>
</dbReference>
<dbReference type="Pfam" id="PF00135">
    <property type="entry name" value="COesterase"/>
    <property type="match status" value="1"/>
</dbReference>
<dbReference type="InterPro" id="IPR029058">
    <property type="entry name" value="AB_hydrolase_fold"/>
</dbReference>
<dbReference type="SUPFAM" id="SSF53474">
    <property type="entry name" value="alpha/beta-Hydrolases"/>
    <property type="match status" value="1"/>
</dbReference>
<evidence type="ECO:0000256" key="1">
    <source>
        <dbReference type="ARBA" id="ARBA00005964"/>
    </source>
</evidence>
<protein>
    <recommendedName>
        <fullName evidence="3">Carboxylic ester hydrolase</fullName>
        <ecNumber evidence="3">3.1.1.-</ecNumber>
    </recommendedName>
</protein>
<comment type="similarity">
    <text evidence="1 3">Belongs to the type-B carboxylesterase/lipase family.</text>
</comment>
<evidence type="ECO:0000313" key="5">
    <source>
        <dbReference type="EMBL" id="KIH97296.1"/>
    </source>
</evidence>
<dbReference type="Gene3D" id="3.40.50.1820">
    <property type="entry name" value="alpha/beta hydrolase"/>
    <property type="match status" value="1"/>
</dbReference>
<dbReference type="PROSITE" id="PS00122">
    <property type="entry name" value="CARBOXYLESTERASE_B_1"/>
    <property type="match status" value="1"/>
</dbReference>
<keyword evidence="6" id="KW-1185">Reference proteome</keyword>
<dbReference type="InterPro" id="IPR019826">
    <property type="entry name" value="Carboxylesterase_B_AS"/>
</dbReference>
<dbReference type="EC" id="3.1.1.-" evidence="3"/>
<evidence type="ECO:0000313" key="6">
    <source>
        <dbReference type="Proteomes" id="UP000031675"/>
    </source>
</evidence>
<dbReference type="Proteomes" id="UP000031675">
    <property type="component" value="Unassembled WGS sequence"/>
</dbReference>
<evidence type="ECO:0000256" key="2">
    <source>
        <dbReference type="ARBA" id="ARBA00022801"/>
    </source>
</evidence>
<dbReference type="AlphaFoldDB" id="A0A0C2J7A3"/>
<dbReference type="ESTHER" id="9actn-a0a0c2j7a3">
    <property type="family name" value="Carb_B_Bacteria"/>
</dbReference>
<feature type="domain" description="Carboxylesterase type B" evidence="4">
    <location>
        <begin position="5"/>
        <end position="456"/>
    </location>
</feature>
<evidence type="ECO:0000256" key="3">
    <source>
        <dbReference type="RuleBase" id="RU361235"/>
    </source>
</evidence>